<dbReference type="Proteomes" id="UP000281904">
    <property type="component" value="Chromosome"/>
</dbReference>
<dbReference type="InterPro" id="IPR049149">
    <property type="entry name" value="TetR/AcrR_C"/>
</dbReference>
<feature type="DNA-binding region" description="H-T-H motif" evidence="4">
    <location>
        <begin position="54"/>
        <end position="73"/>
    </location>
</feature>
<gene>
    <name evidence="6" type="primary">ethR</name>
    <name evidence="6" type="ORF">NCTC10036_02209</name>
</gene>
<evidence type="ECO:0000256" key="1">
    <source>
        <dbReference type="ARBA" id="ARBA00023015"/>
    </source>
</evidence>
<dbReference type="GO" id="GO:0000976">
    <property type="term" value="F:transcription cis-regulatory region binding"/>
    <property type="evidence" value="ECO:0007669"/>
    <property type="project" value="TreeGrafter"/>
</dbReference>
<evidence type="ECO:0000256" key="4">
    <source>
        <dbReference type="PROSITE-ProRule" id="PRU00335"/>
    </source>
</evidence>
<proteinExistence type="predicted"/>
<organism evidence="6 7">
    <name type="scientific">Serratia rubidaea</name>
    <name type="common">Serratia marinorubra</name>
    <dbReference type="NCBI Taxonomy" id="61652"/>
    <lineage>
        <taxon>Bacteria</taxon>
        <taxon>Pseudomonadati</taxon>
        <taxon>Pseudomonadota</taxon>
        <taxon>Gammaproteobacteria</taxon>
        <taxon>Enterobacterales</taxon>
        <taxon>Yersiniaceae</taxon>
        <taxon>Serratia</taxon>
    </lineage>
</organism>
<dbReference type="Gene3D" id="1.10.357.10">
    <property type="entry name" value="Tetracycline Repressor, domain 2"/>
    <property type="match status" value="1"/>
</dbReference>
<evidence type="ECO:0000256" key="2">
    <source>
        <dbReference type="ARBA" id="ARBA00023125"/>
    </source>
</evidence>
<evidence type="ECO:0000259" key="5">
    <source>
        <dbReference type="PROSITE" id="PS50977"/>
    </source>
</evidence>
<dbReference type="EMBL" id="LR134493">
    <property type="protein sequence ID" value="VEI65274.1"/>
    <property type="molecule type" value="Genomic_DNA"/>
</dbReference>
<dbReference type="InterPro" id="IPR009057">
    <property type="entry name" value="Homeodomain-like_sf"/>
</dbReference>
<dbReference type="GO" id="GO:0003700">
    <property type="term" value="F:DNA-binding transcription factor activity"/>
    <property type="evidence" value="ECO:0007669"/>
    <property type="project" value="TreeGrafter"/>
</dbReference>
<dbReference type="PRINTS" id="PR00455">
    <property type="entry name" value="HTHTETR"/>
</dbReference>
<dbReference type="AlphaFoldDB" id="A0A448SC48"/>
<dbReference type="PROSITE" id="PS50977">
    <property type="entry name" value="HTH_TETR_2"/>
    <property type="match status" value="1"/>
</dbReference>
<dbReference type="PROSITE" id="PS01081">
    <property type="entry name" value="HTH_TETR_1"/>
    <property type="match status" value="1"/>
</dbReference>
<keyword evidence="3" id="KW-0804">Transcription</keyword>
<reference evidence="6 7" key="1">
    <citation type="submission" date="2018-12" db="EMBL/GenBank/DDBJ databases">
        <authorList>
            <consortium name="Pathogen Informatics"/>
        </authorList>
    </citation>
    <scope>NUCLEOTIDE SEQUENCE [LARGE SCALE GENOMIC DNA]</scope>
    <source>
        <strain evidence="6 7">NCTC10036</strain>
    </source>
</reference>
<keyword evidence="2 4" id="KW-0238">DNA-binding</keyword>
<dbReference type="Pfam" id="PF00440">
    <property type="entry name" value="TetR_N"/>
    <property type="match status" value="1"/>
</dbReference>
<feature type="domain" description="HTH tetR-type" evidence="5">
    <location>
        <begin position="31"/>
        <end position="91"/>
    </location>
</feature>
<evidence type="ECO:0000313" key="7">
    <source>
        <dbReference type="Proteomes" id="UP000281904"/>
    </source>
</evidence>
<dbReference type="FunFam" id="1.10.10.60:FF:000141">
    <property type="entry name" value="TetR family transcriptional regulator"/>
    <property type="match status" value="1"/>
</dbReference>
<dbReference type="InterPro" id="IPR023772">
    <property type="entry name" value="DNA-bd_HTH_TetR-type_CS"/>
</dbReference>
<protein>
    <submittedName>
        <fullName evidence="6">HTH-type transcriptional regulator EthR</fullName>
    </submittedName>
</protein>
<name>A0A448SC48_SERRU</name>
<dbReference type="SUPFAM" id="SSF46689">
    <property type="entry name" value="Homeodomain-like"/>
    <property type="match status" value="1"/>
</dbReference>
<dbReference type="PANTHER" id="PTHR30055:SF211">
    <property type="entry name" value="TRANSCRIPTIONAL REGULATOR, TETR FAMILY"/>
    <property type="match status" value="1"/>
</dbReference>
<dbReference type="InterPro" id="IPR001647">
    <property type="entry name" value="HTH_TetR"/>
</dbReference>
<keyword evidence="1" id="KW-0805">Transcription regulation</keyword>
<dbReference type="InterPro" id="IPR050109">
    <property type="entry name" value="HTH-type_TetR-like_transc_reg"/>
</dbReference>
<evidence type="ECO:0000256" key="3">
    <source>
        <dbReference type="ARBA" id="ARBA00023163"/>
    </source>
</evidence>
<evidence type="ECO:0000313" key="6">
    <source>
        <dbReference type="EMBL" id="VEI65274.1"/>
    </source>
</evidence>
<dbReference type="Pfam" id="PF21303">
    <property type="entry name" value="TetR_C_39"/>
    <property type="match status" value="1"/>
</dbReference>
<sequence length="236" mass="25894">MLLTDRQSVTSMPLLTMHIEGKTMRIIKTPQERRADIIQAAQRLFHAQGYADTSVDEIVREAQIAKGTFYYYFKSKPEVLAALAQQLIAEMAAQAQKIADAPSLDAVEKLCRIIRKQNDIKDGGEDIVQGIHEPANRELHDRLGIETVLTLGPVFAQVIEQGNREGIFQVADPLSTMQFILAGADSLLGHNAFNWTPAQQHARLQAMLILIERALGAAAGSVVPALMRCLSAPTPS</sequence>
<dbReference type="PANTHER" id="PTHR30055">
    <property type="entry name" value="HTH-TYPE TRANSCRIPTIONAL REGULATOR RUTR"/>
    <property type="match status" value="1"/>
</dbReference>
<accession>A0A448SC48</accession>